<dbReference type="EnsemblMetazoa" id="CapteT213219">
    <property type="protein sequence ID" value="CapteP213219"/>
    <property type="gene ID" value="CapteG213219"/>
</dbReference>
<dbReference type="HOGENOM" id="CLU_1295483_0_0_1"/>
<reference evidence="4" key="1">
    <citation type="submission" date="2012-12" db="EMBL/GenBank/DDBJ databases">
        <authorList>
            <person name="Hellsten U."/>
            <person name="Grimwood J."/>
            <person name="Chapman J.A."/>
            <person name="Shapiro H."/>
            <person name="Aerts A."/>
            <person name="Otillar R.P."/>
            <person name="Terry A.Y."/>
            <person name="Boore J.L."/>
            <person name="Simakov O."/>
            <person name="Marletaz F."/>
            <person name="Cho S.-J."/>
            <person name="Edsinger-Gonzales E."/>
            <person name="Havlak P."/>
            <person name="Kuo D.-H."/>
            <person name="Larsson T."/>
            <person name="Lv J."/>
            <person name="Arendt D."/>
            <person name="Savage R."/>
            <person name="Osoegawa K."/>
            <person name="de Jong P."/>
            <person name="Lindberg D.R."/>
            <person name="Seaver E.C."/>
            <person name="Weisblat D.A."/>
            <person name="Putnam N.H."/>
            <person name="Grigoriev I.V."/>
            <person name="Rokhsar D.S."/>
        </authorList>
    </citation>
    <scope>NUCLEOTIDE SEQUENCE</scope>
    <source>
        <strain evidence="4">I ESC-2004</strain>
    </source>
</reference>
<dbReference type="Proteomes" id="UP000014760">
    <property type="component" value="Unassembled WGS sequence"/>
</dbReference>
<organism evidence="2">
    <name type="scientific">Capitella teleta</name>
    <name type="common">Polychaete worm</name>
    <dbReference type="NCBI Taxonomy" id="283909"/>
    <lineage>
        <taxon>Eukaryota</taxon>
        <taxon>Metazoa</taxon>
        <taxon>Spiralia</taxon>
        <taxon>Lophotrochozoa</taxon>
        <taxon>Annelida</taxon>
        <taxon>Polychaeta</taxon>
        <taxon>Sedentaria</taxon>
        <taxon>Scolecida</taxon>
        <taxon>Capitellidae</taxon>
        <taxon>Capitella</taxon>
    </lineage>
</organism>
<reference evidence="3" key="3">
    <citation type="submission" date="2015-06" db="UniProtKB">
        <authorList>
            <consortium name="EnsemblMetazoa"/>
        </authorList>
    </citation>
    <scope>IDENTIFICATION</scope>
</reference>
<dbReference type="EMBL" id="KB311497">
    <property type="protein sequence ID" value="ELT89177.1"/>
    <property type="molecule type" value="Genomic_DNA"/>
</dbReference>
<reference evidence="2 4" key="2">
    <citation type="journal article" date="2013" name="Nature">
        <title>Insights into bilaterian evolution from three spiralian genomes.</title>
        <authorList>
            <person name="Simakov O."/>
            <person name="Marletaz F."/>
            <person name="Cho S.J."/>
            <person name="Edsinger-Gonzales E."/>
            <person name="Havlak P."/>
            <person name="Hellsten U."/>
            <person name="Kuo D.H."/>
            <person name="Larsson T."/>
            <person name="Lv J."/>
            <person name="Arendt D."/>
            <person name="Savage R."/>
            <person name="Osoegawa K."/>
            <person name="de Jong P."/>
            <person name="Grimwood J."/>
            <person name="Chapman J.A."/>
            <person name="Shapiro H."/>
            <person name="Aerts A."/>
            <person name="Otillar R.P."/>
            <person name="Terry A.Y."/>
            <person name="Boore J.L."/>
            <person name="Grigoriev I.V."/>
            <person name="Lindberg D.R."/>
            <person name="Seaver E.C."/>
            <person name="Weisblat D.A."/>
            <person name="Putnam N.H."/>
            <person name="Rokhsar D.S."/>
        </authorList>
    </citation>
    <scope>NUCLEOTIDE SEQUENCE</scope>
    <source>
        <strain evidence="2 4">I ESC-2004</strain>
    </source>
</reference>
<feature type="compositionally biased region" description="Low complexity" evidence="1">
    <location>
        <begin position="116"/>
        <end position="167"/>
    </location>
</feature>
<accession>R7TCF2</accession>
<dbReference type="EMBL" id="AMQN01032899">
    <property type="status" value="NOT_ANNOTATED_CDS"/>
    <property type="molecule type" value="Genomic_DNA"/>
</dbReference>
<sequence>MPHARSRRRLVFNQPGIIDASTKCEELAPSGTISPCPLCPMDHWEAKQSARLETHLKVFHMKHSFLSHGHRILACKLDCPKTHGRIHYHCGCGYFNRLPRVAQRNTARCNSMMPKSQQQQQQQHLSSLHLPSQQQQQHLPPLCLPSQQQQQHLPSQHLPSEQQQQQHLPPLCLPSQQQQQHLPSQHLTLAAAAAAPPLSAPFLGAAAAAVPPL</sequence>
<dbReference type="AlphaFoldDB" id="R7TCF2"/>
<keyword evidence="4" id="KW-1185">Reference proteome</keyword>
<evidence type="ECO:0000256" key="1">
    <source>
        <dbReference type="SAM" id="MobiDB-lite"/>
    </source>
</evidence>
<proteinExistence type="predicted"/>
<name>R7TCF2_CAPTE</name>
<dbReference type="EMBL" id="AMQN01032900">
    <property type="status" value="NOT_ANNOTATED_CDS"/>
    <property type="molecule type" value="Genomic_DNA"/>
</dbReference>
<evidence type="ECO:0000313" key="3">
    <source>
        <dbReference type="EnsemblMetazoa" id="CapteP213219"/>
    </source>
</evidence>
<protein>
    <submittedName>
        <fullName evidence="2 3">Uncharacterized protein</fullName>
    </submittedName>
</protein>
<feature type="region of interest" description="Disordered" evidence="1">
    <location>
        <begin position="110"/>
        <end position="167"/>
    </location>
</feature>
<gene>
    <name evidence="2" type="ORF">CAPTEDRAFT_213219</name>
</gene>
<evidence type="ECO:0000313" key="4">
    <source>
        <dbReference type="Proteomes" id="UP000014760"/>
    </source>
</evidence>
<evidence type="ECO:0000313" key="2">
    <source>
        <dbReference type="EMBL" id="ELT89177.1"/>
    </source>
</evidence>